<feature type="transmembrane region" description="Helical" evidence="7">
    <location>
        <begin position="9"/>
        <end position="29"/>
    </location>
</feature>
<dbReference type="PANTHER" id="PTHR30250:SF10">
    <property type="entry name" value="LIPOPOLYSACCHARIDE BIOSYNTHESIS PROTEIN WZXC"/>
    <property type="match status" value="1"/>
</dbReference>
<dbReference type="PANTHER" id="PTHR30250">
    <property type="entry name" value="PST FAMILY PREDICTED COLANIC ACID TRANSPORTER"/>
    <property type="match status" value="1"/>
</dbReference>
<keyword evidence="9" id="KW-1185">Reference proteome</keyword>
<evidence type="ECO:0000256" key="1">
    <source>
        <dbReference type="ARBA" id="ARBA00004651"/>
    </source>
</evidence>
<evidence type="ECO:0000256" key="5">
    <source>
        <dbReference type="ARBA" id="ARBA00022989"/>
    </source>
</evidence>
<feature type="transmembrane region" description="Helical" evidence="7">
    <location>
        <begin position="439"/>
        <end position="460"/>
    </location>
</feature>
<feature type="transmembrane region" description="Helical" evidence="7">
    <location>
        <begin position="111"/>
        <end position="132"/>
    </location>
</feature>
<gene>
    <name evidence="8" type="ORF">H9Y04_17835</name>
</gene>
<feature type="transmembrane region" description="Helical" evidence="7">
    <location>
        <begin position="286"/>
        <end position="305"/>
    </location>
</feature>
<keyword evidence="4 7" id="KW-0812">Transmembrane</keyword>
<evidence type="ECO:0000313" key="9">
    <source>
        <dbReference type="Proteomes" id="UP000642284"/>
    </source>
</evidence>
<sequence>MSRRVARGFAWSTGGSAVSVAVLLCYTAVTARLVAPDSFGRYALACTLGSLFGYVAAAGLPTCLLRADRLTRPLVRSALTVGAVTGAGSTAAVQVAALGLGRWADAETVRLVQLLGVQLLLAPLSGTALAVLRRAGQARQAALLETGGQVAGCAAALGLLLAGWTPWGLAAAAPAASLLVLAWTAAGGTLHRLPGGPAVPVRELLGQSGFFAGYGMVQSATNNAPLWCASALFGPAATGWYSRASLATGIPLTALAQGLQRAASPELAEARARDGGTLPARAAQDLLCVTSGVGFLGFGAVAATGPDWLLILLGPGWETAAALLPALALGAACALLCSTGNSLDQIRRAPRASLVTQAAVIAGTAAAIALAALTGSLTVLALATTAPALGHSLQLRRWSRHSVLPAAPLLRAHLMHAALGLGLFAAGRTATLLAPGGSFTQALLSTAAVLTAAVACRPWWRRVPAVRTALGRGAAPSALPSQELVCASPSPAR</sequence>
<dbReference type="Pfam" id="PF13440">
    <property type="entry name" value="Polysacc_synt_3"/>
    <property type="match status" value="1"/>
</dbReference>
<evidence type="ECO:0000256" key="3">
    <source>
        <dbReference type="ARBA" id="ARBA00022475"/>
    </source>
</evidence>
<keyword evidence="5 7" id="KW-1133">Transmembrane helix</keyword>
<accession>A0ABR7SG93</accession>
<evidence type="ECO:0000313" key="8">
    <source>
        <dbReference type="EMBL" id="MBC9714423.1"/>
    </source>
</evidence>
<comment type="caution">
    <text evidence="8">The sequence shown here is derived from an EMBL/GenBank/DDBJ whole genome shotgun (WGS) entry which is preliminary data.</text>
</comment>
<proteinExistence type="inferred from homology"/>
<dbReference type="Proteomes" id="UP000642284">
    <property type="component" value="Unassembled WGS sequence"/>
</dbReference>
<feature type="transmembrane region" description="Helical" evidence="7">
    <location>
        <begin position="317"/>
        <end position="337"/>
    </location>
</feature>
<feature type="transmembrane region" description="Helical" evidence="7">
    <location>
        <begin position="77"/>
        <end position="99"/>
    </location>
</feature>
<reference evidence="8 9" key="1">
    <citation type="submission" date="2020-08" db="EMBL/GenBank/DDBJ databases">
        <title>Genemic of Streptomyces polyaspartic.</title>
        <authorList>
            <person name="Liu W."/>
        </authorList>
    </citation>
    <scope>NUCLEOTIDE SEQUENCE [LARGE SCALE GENOMIC DNA]</scope>
    <source>
        <strain evidence="8 9">TRM66268-LWL</strain>
    </source>
</reference>
<dbReference type="RefSeq" id="WP_187814856.1">
    <property type="nucleotide sequence ID" value="NZ_JACTVJ010000007.1"/>
</dbReference>
<comment type="subcellular location">
    <subcellularLocation>
        <location evidence="1">Cell membrane</location>
        <topology evidence="1">Multi-pass membrane protein</topology>
    </subcellularLocation>
</comment>
<name>A0ABR7SG93_9ACTN</name>
<evidence type="ECO:0000256" key="2">
    <source>
        <dbReference type="ARBA" id="ARBA00007430"/>
    </source>
</evidence>
<organism evidence="8 9">
    <name type="scientific">Streptomyces polyasparticus</name>
    <dbReference type="NCBI Taxonomy" id="2767826"/>
    <lineage>
        <taxon>Bacteria</taxon>
        <taxon>Bacillati</taxon>
        <taxon>Actinomycetota</taxon>
        <taxon>Actinomycetes</taxon>
        <taxon>Kitasatosporales</taxon>
        <taxon>Streptomycetaceae</taxon>
        <taxon>Streptomyces</taxon>
    </lineage>
</organism>
<keyword evidence="6 7" id="KW-0472">Membrane</keyword>
<evidence type="ECO:0000256" key="4">
    <source>
        <dbReference type="ARBA" id="ARBA00022692"/>
    </source>
</evidence>
<evidence type="ECO:0000256" key="7">
    <source>
        <dbReference type="SAM" id="Phobius"/>
    </source>
</evidence>
<dbReference type="EMBL" id="JACTVJ010000007">
    <property type="protein sequence ID" value="MBC9714423.1"/>
    <property type="molecule type" value="Genomic_DNA"/>
</dbReference>
<comment type="similarity">
    <text evidence="2">Belongs to the polysaccharide synthase family.</text>
</comment>
<evidence type="ECO:0000256" key="6">
    <source>
        <dbReference type="ARBA" id="ARBA00023136"/>
    </source>
</evidence>
<feature type="transmembrane region" description="Helical" evidence="7">
    <location>
        <begin position="41"/>
        <end position="65"/>
    </location>
</feature>
<dbReference type="InterPro" id="IPR050833">
    <property type="entry name" value="Poly_Biosynth_Transport"/>
</dbReference>
<keyword evidence="3" id="KW-1003">Cell membrane</keyword>
<protein>
    <submittedName>
        <fullName evidence="8">Lipopolysaccharide biosynthesis protein</fullName>
    </submittedName>
</protein>
<feature type="transmembrane region" description="Helical" evidence="7">
    <location>
        <begin position="358"/>
        <end position="383"/>
    </location>
</feature>